<dbReference type="VEuPathDB" id="FungiDB:RhiirFUN_001890"/>
<proteinExistence type="predicted"/>
<accession>A0A2I1FVH0</accession>
<keyword evidence="4" id="KW-1185">Reference proteome</keyword>
<dbReference type="VEuPathDB" id="FungiDB:RhiirA1_394399"/>
<gene>
    <name evidence="3" type="ORF">RhiirA4_414147</name>
</gene>
<dbReference type="Pfam" id="PF24209">
    <property type="entry name" value="DUF7431"/>
    <property type="match status" value="1"/>
</dbReference>
<dbReference type="AlphaFoldDB" id="A0A2I1FVH0"/>
<feature type="region of interest" description="Disordered" evidence="1">
    <location>
        <begin position="866"/>
        <end position="889"/>
    </location>
</feature>
<evidence type="ECO:0000313" key="3">
    <source>
        <dbReference type="EMBL" id="PKY38388.1"/>
    </source>
</evidence>
<dbReference type="Gene3D" id="1.20.930.20">
    <property type="entry name" value="Adaptor protein Cbl, N-terminal domain"/>
    <property type="match status" value="1"/>
</dbReference>
<comment type="caution">
    <text evidence="3">The sequence shown here is derived from an EMBL/GenBank/DDBJ whole genome shotgun (WGS) entry which is preliminary data.</text>
</comment>
<protein>
    <recommendedName>
        <fullName evidence="2">DUF7431 domain-containing protein</fullName>
    </recommendedName>
</protein>
<reference evidence="3 4" key="1">
    <citation type="submission" date="2015-10" db="EMBL/GenBank/DDBJ databases">
        <title>Genome analyses suggest a sexual origin of heterokaryosis in a supposedly ancient asexual fungus.</title>
        <authorList>
            <person name="Ropars J."/>
            <person name="Sedzielewska K."/>
            <person name="Noel J."/>
            <person name="Charron P."/>
            <person name="Farinelli L."/>
            <person name="Marton T."/>
            <person name="Kruger M."/>
            <person name="Pelin A."/>
            <person name="Brachmann A."/>
            <person name="Corradi N."/>
        </authorList>
    </citation>
    <scope>NUCLEOTIDE SEQUENCE [LARGE SCALE GENOMIC DNA]</scope>
    <source>
        <strain evidence="3 4">A4</strain>
    </source>
</reference>
<sequence length="994" mass="113938">MTSNKLKVRVIINYSKSSEPKIVELSLTLKDNLPAIREILKNDNTIEMNDTLLFSKKFTDGLAEISRENEKDFTLNDIIEKSNDVETSYTLRLIETSTYWKFLNDLHKLDFGCTMTSNGIKRANQRAFITEKYQLNEIDITEDEEVEFNSWEDRMIKKNLFFVPNMNVKYFAKIGIKHENGYYDDIDKNTYKYRVYKKVSFKIQNLKATDDFIKRVNDALKLEDLKNFLQITEEYGQFIPTEVILGKRFQIDNETKEKEDLLNDYRKWDTIELLDPISIFELVDDDLRERLYSFFGKRILYSKIETEVIGDDKNVRTKTMELPKRISEIISNKHADCSIFATAIGLKDHYHCQILTSDKEPKLIIHRLKEKSKGKDSELVIGWMVVGNDTNFKSIFPDYNTKSFNNTQFKVLKIDTNDINVINGVVDLNDLMPSTEKPYYIGIPYMDELDPVIGHYFFNDQMSFSEMSFSDFSSRLETVIVLSEEIVKSCQSAKNHKILERFGNKVSEALKVLTNLKNSKDHFFNKENATLLERLINDIENIKNFVDYHISSSEEISKSKILIILKIKKLFEARKFEKSFDNNLVNIQRSIEGSKERDNNNETRDDDEIKVPTDDDEIKVPTDDDEIKVPTDDDEIKVPTDVDEIKVPTDVDEITDDVSIVYTKDANENKTNNNIIRVPTDDAKDNSSKIPTKIIIDTNVPKDNDSVELVLSPTDISIPIGKSTIFSSEIDENGNKTTIKTEIKPGKNGKPATIVRKNTIDSKGTTIFELTTLFSEPEENSSEGKEITESDKSMTILQGDQLTKTGDSRKMKKKTKTYSKNETNDFGIVTSTTTEIKTDEDGKPTVTVTTEKFIGNKDEKIPETKFSSSEIDENGNVTTTTTETTTREDGKTEARVRIETKDLNDKTIHNESFVSRPGEISSDVNKDETALEMVKTDSFGVPMKNQTNTLISETDEHGIKTIITTIIKTRAKETKVPEVIIKKVKINDNKLLKS</sequence>
<name>A0A2I1FVH0_9GLOM</name>
<evidence type="ECO:0000259" key="2">
    <source>
        <dbReference type="Pfam" id="PF24209"/>
    </source>
</evidence>
<evidence type="ECO:0000256" key="1">
    <source>
        <dbReference type="SAM" id="MobiDB-lite"/>
    </source>
</evidence>
<dbReference type="InterPro" id="IPR036537">
    <property type="entry name" value="Adaptor_Cbl_N_dom_sf"/>
</dbReference>
<evidence type="ECO:0000313" key="4">
    <source>
        <dbReference type="Proteomes" id="UP000234323"/>
    </source>
</evidence>
<organism evidence="3 4">
    <name type="scientific">Rhizophagus irregularis</name>
    <dbReference type="NCBI Taxonomy" id="588596"/>
    <lineage>
        <taxon>Eukaryota</taxon>
        <taxon>Fungi</taxon>
        <taxon>Fungi incertae sedis</taxon>
        <taxon>Mucoromycota</taxon>
        <taxon>Glomeromycotina</taxon>
        <taxon>Glomeromycetes</taxon>
        <taxon>Glomerales</taxon>
        <taxon>Glomeraceae</taxon>
        <taxon>Rhizophagus</taxon>
    </lineage>
</organism>
<feature type="domain" description="DUF7431" evidence="2">
    <location>
        <begin position="300"/>
        <end position="473"/>
    </location>
</feature>
<dbReference type="GO" id="GO:0007166">
    <property type="term" value="P:cell surface receptor signaling pathway"/>
    <property type="evidence" value="ECO:0007669"/>
    <property type="project" value="InterPro"/>
</dbReference>
<dbReference type="EMBL" id="LLXI01000027">
    <property type="protein sequence ID" value="PKY38388.1"/>
    <property type="molecule type" value="Genomic_DNA"/>
</dbReference>
<dbReference type="InterPro" id="IPR055854">
    <property type="entry name" value="DUF7431"/>
</dbReference>
<dbReference type="Proteomes" id="UP000234323">
    <property type="component" value="Unassembled WGS sequence"/>
</dbReference>
<feature type="region of interest" description="Disordered" evidence="1">
    <location>
        <begin position="594"/>
        <end position="632"/>
    </location>
</feature>
<dbReference type="VEuPathDB" id="FungiDB:FUN_023787"/>